<keyword evidence="2" id="KW-0489">Methyltransferase</keyword>
<dbReference type="EMBL" id="UFWZ01000001">
    <property type="protein sequence ID" value="SUY48171.1"/>
    <property type="molecule type" value="Genomic_DNA"/>
</dbReference>
<evidence type="ECO:0000259" key="1">
    <source>
        <dbReference type="Pfam" id="PF08241"/>
    </source>
</evidence>
<dbReference type="PANTHER" id="PTHR43861">
    <property type="entry name" value="TRANS-ACONITATE 2-METHYLTRANSFERASE-RELATED"/>
    <property type="match status" value="1"/>
</dbReference>
<keyword evidence="2" id="KW-0808">Transferase</keyword>
<dbReference type="Pfam" id="PF08241">
    <property type="entry name" value="Methyltransf_11"/>
    <property type="match status" value="1"/>
</dbReference>
<dbReference type="AlphaFoldDB" id="A0A381JAD4"/>
<proteinExistence type="predicted"/>
<dbReference type="Proteomes" id="UP000254664">
    <property type="component" value="Unassembled WGS sequence"/>
</dbReference>
<organism evidence="2 3">
    <name type="scientific">Clostridium putrefaciens</name>
    <dbReference type="NCBI Taxonomy" id="99675"/>
    <lineage>
        <taxon>Bacteria</taxon>
        <taxon>Bacillati</taxon>
        <taxon>Bacillota</taxon>
        <taxon>Clostridia</taxon>
        <taxon>Eubacteriales</taxon>
        <taxon>Clostridiaceae</taxon>
        <taxon>Clostridium</taxon>
    </lineage>
</organism>
<dbReference type="GO" id="GO:0032259">
    <property type="term" value="P:methylation"/>
    <property type="evidence" value="ECO:0007669"/>
    <property type="project" value="UniProtKB-KW"/>
</dbReference>
<dbReference type="PANTHER" id="PTHR43861:SF1">
    <property type="entry name" value="TRANS-ACONITATE 2-METHYLTRANSFERASE"/>
    <property type="match status" value="1"/>
</dbReference>
<dbReference type="EC" id="2.1.1.-" evidence="2"/>
<sequence length="266" mass="30590">MSTMDKIENVKQQYSNDKNLSVRTKLHLKHSTNKQGFVPWLFDKYEFPENCRILELGCGNGGQWQDQIENLPKCCSLTLSDFSKGMVDIVRTNYSKCNNISFQQIDIQNITFPDETFDIIIANHMLYHIPDLSKALSEVKRVLKTDGKFYSTTNGNGGMRPFLHNALKHFNHDGDTKAFTQELSFNLQNGYKILNGYFSAVKRMDFEDSLSITETQDLVDWIKPTISIASYSEKELDGLFDYFEDIRKEDGAINIEKECGLFISIK</sequence>
<name>A0A381JAD4_9CLOT</name>
<evidence type="ECO:0000313" key="3">
    <source>
        <dbReference type="Proteomes" id="UP000254664"/>
    </source>
</evidence>
<dbReference type="Gene3D" id="3.40.50.150">
    <property type="entry name" value="Vaccinia Virus protein VP39"/>
    <property type="match status" value="1"/>
</dbReference>
<dbReference type="RefSeq" id="WP_115642019.1">
    <property type="nucleotide sequence ID" value="NZ_UFWZ01000001.1"/>
</dbReference>
<reference evidence="2 3" key="1">
    <citation type="submission" date="2018-06" db="EMBL/GenBank/DDBJ databases">
        <authorList>
            <consortium name="Pathogen Informatics"/>
            <person name="Doyle S."/>
        </authorList>
    </citation>
    <scope>NUCLEOTIDE SEQUENCE [LARGE SCALE GENOMIC DNA]</scope>
    <source>
        <strain evidence="2 3">NCTC9836</strain>
    </source>
</reference>
<dbReference type="SUPFAM" id="SSF53335">
    <property type="entry name" value="S-adenosyl-L-methionine-dependent methyltransferases"/>
    <property type="match status" value="1"/>
</dbReference>
<protein>
    <submittedName>
        <fullName evidence="2">Transcriptional regulatory protein</fullName>
        <ecNumber evidence="2">2.1.1.-</ecNumber>
    </submittedName>
</protein>
<dbReference type="CDD" id="cd02440">
    <property type="entry name" value="AdoMet_MTases"/>
    <property type="match status" value="1"/>
</dbReference>
<accession>A0A381JAD4</accession>
<dbReference type="GO" id="GO:0008757">
    <property type="term" value="F:S-adenosylmethionine-dependent methyltransferase activity"/>
    <property type="evidence" value="ECO:0007669"/>
    <property type="project" value="InterPro"/>
</dbReference>
<feature type="domain" description="Methyltransferase type 11" evidence="1">
    <location>
        <begin position="54"/>
        <end position="150"/>
    </location>
</feature>
<evidence type="ECO:0000313" key="2">
    <source>
        <dbReference type="EMBL" id="SUY48171.1"/>
    </source>
</evidence>
<dbReference type="OrthoDB" id="9777497at2"/>
<dbReference type="InterPro" id="IPR029063">
    <property type="entry name" value="SAM-dependent_MTases_sf"/>
</dbReference>
<gene>
    <name evidence="2" type="primary">ycgJ_2</name>
    <name evidence="2" type="ORF">NCTC9836_02547</name>
</gene>
<keyword evidence="3" id="KW-1185">Reference proteome</keyword>
<dbReference type="InterPro" id="IPR013216">
    <property type="entry name" value="Methyltransf_11"/>
</dbReference>